<dbReference type="AlphaFoldDB" id="A0A975BM59"/>
<evidence type="ECO:0000313" key="1">
    <source>
        <dbReference type="EMBL" id="QTA88102.1"/>
    </source>
</evidence>
<dbReference type="Proteomes" id="UP000663722">
    <property type="component" value="Chromosome"/>
</dbReference>
<name>A0A975BM59_9BACT</name>
<keyword evidence="2" id="KW-1185">Reference proteome</keyword>
<dbReference type="KEGG" id="dmm:dnm_041430"/>
<reference evidence="1" key="1">
    <citation type="journal article" date="2021" name="Microb. Physiol.">
        <title>Proteogenomic Insights into the Physiology of Marine, Sulfate-Reducing, Filamentous Desulfonema limicola and Desulfonema magnum.</title>
        <authorList>
            <person name="Schnaars V."/>
            <person name="Wohlbrand L."/>
            <person name="Scheve S."/>
            <person name="Hinrichs C."/>
            <person name="Reinhardt R."/>
            <person name="Rabus R."/>
        </authorList>
    </citation>
    <scope>NUCLEOTIDE SEQUENCE</scope>
    <source>
        <strain evidence="1">4be13</strain>
    </source>
</reference>
<evidence type="ECO:0000313" key="2">
    <source>
        <dbReference type="Proteomes" id="UP000663722"/>
    </source>
</evidence>
<proteinExistence type="predicted"/>
<sequence>MQKFYFCACEKAFFALRRKHRKARLRLSQQYWGLVRASNWGDENVTNRADNCDPIFIPQIFYNLKIRQLKNAGNKNGISFFRALETFSSPQLQTYMLQIAGLGRSFP</sequence>
<accession>A0A975BM59</accession>
<dbReference type="EMBL" id="CP061800">
    <property type="protein sequence ID" value="QTA88102.1"/>
    <property type="molecule type" value="Genomic_DNA"/>
</dbReference>
<protein>
    <submittedName>
        <fullName evidence="1">Uncharacterized protein</fullName>
    </submittedName>
</protein>
<organism evidence="1 2">
    <name type="scientific">Desulfonema magnum</name>
    <dbReference type="NCBI Taxonomy" id="45655"/>
    <lineage>
        <taxon>Bacteria</taxon>
        <taxon>Pseudomonadati</taxon>
        <taxon>Thermodesulfobacteriota</taxon>
        <taxon>Desulfobacteria</taxon>
        <taxon>Desulfobacterales</taxon>
        <taxon>Desulfococcaceae</taxon>
        <taxon>Desulfonema</taxon>
    </lineage>
</organism>
<gene>
    <name evidence="1" type="ORF">dnm_041430</name>
</gene>